<keyword evidence="3" id="KW-0677">Repeat</keyword>
<dbReference type="PANTHER" id="PTHR14588:SF2">
    <property type="entry name" value="DDB1- AND CUL4-ASSOCIATED FACTOR 10"/>
    <property type="match status" value="1"/>
</dbReference>
<keyword evidence="6" id="KW-1185">Reference proteome</keyword>
<dbReference type="STRING" id="104452.A0A0L7KWR2"/>
<dbReference type="EMBL" id="JTDY01004997">
    <property type="protein sequence ID" value="KOB67494.1"/>
    <property type="molecule type" value="Genomic_DNA"/>
</dbReference>
<dbReference type="PROSITE" id="PS50294">
    <property type="entry name" value="WD_REPEATS_REGION"/>
    <property type="match status" value="1"/>
</dbReference>
<evidence type="ECO:0000313" key="5">
    <source>
        <dbReference type="EMBL" id="KOB67494.1"/>
    </source>
</evidence>
<dbReference type="InterPro" id="IPR039085">
    <property type="entry name" value="DCA10"/>
</dbReference>
<organism evidence="5 6">
    <name type="scientific">Operophtera brumata</name>
    <name type="common">Winter moth</name>
    <name type="synonym">Phalaena brumata</name>
    <dbReference type="NCBI Taxonomy" id="104452"/>
    <lineage>
        <taxon>Eukaryota</taxon>
        <taxon>Metazoa</taxon>
        <taxon>Ecdysozoa</taxon>
        <taxon>Arthropoda</taxon>
        <taxon>Hexapoda</taxon>
        <taxon>Insecta</taxon>
        <taxon>Pterygota</taxon>
        <taxon>Neoptera</taxon>
        <taxon>Endopterygota</taxon>
        <taxon>Lepidoptera</taxon>
        <taxon>Glossata</taxon>
        <taxon>Ditrysia</taxon>
        <taxon>Geometroidea</taxon>
        <taxon>Geometridae</taxon>
        <taxon>Larentiinae</taxon>
        <taxon>Operophtera</taxon>
    </lineage>
</organism>
<dbReference type="InterPro" id="IPR001680">
    <property type="entry name" value="WD40_rpt"/>
</dbReference>
<dbReference type="Gene3D" id="2.130.10.10">
    <property type="entry name" value="YVTN repeat-like/Quinoprotein amine dehydrogenase"/>
    <property type="match status" value="1"/>
</dbReference>
<reference evidence="5 6" key="1">
    <citation type="journal article" date="2015" name="Genome Biol. Evol.">
        <title>The genome of winter moth (Operophtera brumata) provides a genomic perspective on sexual dimorphism and phenology.</title>
        <authorList>
            <person name="Derks M.F."/>
            <person name="Smit S."/>
            <person name="Salis L."/>
            <person name="Schijlen E."/>
            <person name="Bossers A."/>
            <person name="Mateman C."/>
            <person name="Pijl A.S."/>
            <person name="de Ridder D."/>
            <person name="Groenen M.A."/>
            <person name="Visser M.E."/>
            <person name="Megens H.J."/>
        </authorList>
    </citation>
    <scope>NUCLEOTIDE SEQUENCE [LARGE SCALE GENOMIC DNA]</scope>
    <source>
        <strain evidence="5">WM2013NL</strain>
        <tissue evidence="5">Head and thorax</tissue>
    </source>
</reference>
<sequence length="294" mass="33283">MWGTNDNVFMARYSAFNPYRLRHRDMGFPTPIGAGDAMAKSLYCGMKPTFCWSCNDPNTPTGGIFNLEFSPDGSLLVAACEKRTIQIFDPINHHRIHCMVGAHMDCINCVKFLDSRMFATCSDDTTIALWDVRNLNKKIRSLVGHSKWVKNIEFSQKDKLLVTSGLDGSIYTWDINSYTEVFHTSSLMRCRLSPDARQMVLSTTGGLIVLIHDLNLATLGEDLFGFKPNLYRLMQMSQQLIPIASKYDYLFDPDRKENRVEFISDFPGGNDAEVVSSLQKERWTSDDILVPAPP</sequence>
<comment type="caution">
    <text evidence="5">The sequence shown here is derived from an EMBL/GenBank/DDBJ whole genome shotgun (WGS) entry which is preliminary data.</text>
</comment>
<evidence type="ECO:0000313" key="6">
    <source>
        <dbReference type="Proteomes" id="UP000037510"/>
    </source>
</evidence>
<dbReference type="SMART" id="SM00320">
    <property type="entry name" value="WD40"/>
    <property type="match status" value="3"/>
</dbReference>
<protein>
    <submittedName>
        <fullName evidence="5">Putative wd40 domain protein</fullName>
    </submittedName>
</protein>
<keyword evidence="2 4" id="KW-0853">WD repeat</keyword>
<accession>A0A0L7KWR2</accession>
<feature type="repeat" description="WD" evidence="4">
    <location>
        <begin position="100"/>
        <end position="134"/>
    </location>
</feature>
<comment type="similarity">
    <text evidence="1">Belongs to the WD repeat DCAF10 family.</text>
</comment>
<proteinExistence type="inferred from homology"/>
<dbReference type="InterPro" id="IPR015943">
    <property type="entry name" value="WD40/YVTN_repeat-like_dom_sf"/>
</dbReference>
<dbReference type="InterPro" id="IPR019775">
    <property type="entry name" value="WD40_repeat_CS"/>
</dbReference>
<gene>
    <name evidence="5" type="ORF">OBRU01_19667</name>
</gene>
<evidence type="ECO:0000256" key="4">
    <source>
        <dbReference type="PROSITE-ProRule" id="PRU00221"/>
    </source>
</evidence>
<dbReference type="SUPFAM" id="SSF50978">
    <property type="entry name" value="WD40 repeat-like"/>
    <property type="match status" value="1"/>
</dbReference>
<dbReference type="PROSITE" id="PS00678">
    <property type="entry name" value="WD_REPEATS_1"/>
    <property type="match status" value="1"/>
</dbReference>
<evidence type="ECO:0000256" key="3">
    <source>
        <dbReference type="ARBA" id="ARBA00022737"/>
    </source>
</evidence>
<dbReference type="Proteomes" id="UP000037510">
    <property type="component" value="Unassembled WGS sequence"/>
</dbReference>
<dbReference type="GO" id="GO:0080008">
    <property type="term" value="C:Cul4-RING E3 ubiquitin ligase complex"/>
    <property type="evidence" value="ECO:0007669"/>
    <property type="project" value="TreeGrafter"/>
</dbReference>
<dbReference type="AlphaFoldDB" id="A0A0L7KWR2"/>
<name>A0A0L7KWR2_OPEBR</name>
<dbReference type="InterPro" id="IPR036322">
    <property type="entry name" value="WD40_repeat_dom_sf"/>
</dbReference>
<evidence type="ECO:0000256" key="2">
    <source>
        <dbReference type="ARBA" id="ARBA00022574"/>
    </source>
</evidence>
<dbReference type="PROSITE" id="PS50082">
    <property type="entry name" value="WD_REPEATS_2"/>
    <property type="match status" value="2"/>
</dbReference>
<dbReference type="PANTHER" id="PTHR14588">
    <property type="entry name" value="DDB1- AND CUL4-ASSOCIATED FACTOR 10"/>
    <property type="match status" value="1"/>
</dbReference>
<dbReference type="Pfam" id="PF00400">
    <property type="entry name" value="WD40"/>
    <property type="match status" value="3"/>
</dbReference>
<evidence type="ECO:0000256" key="1">
    <source>
        <dbReference type="ARBA" id="ARBA00005903"/>
    </source>
</evidence>
<feature type="repeat" description="WD" evidence="4">
    <location>
        <begin position="142"/>
        <end position="183"/>
    </location>
</feature>